<gene>
    <name evidence="10" type="primary">prsE_1</name>
    <name evidence="10" type="ORF">G163CM_00410</name>
</gene>
<evidence type="ECO:0000259" key="9">
    <source>
        <dbReference type="Pfam" id="PF26002"/>
    </source>
</evidence>
<evidence type="ECO:0000256" key="3">
    <source>
        <dbReference type="ARBA" id="ARBA00022448"/>
    </source>
</evidence>
<dbReference type="InterPro" id="IPR058625">
    <property type="entry name" value="MdtA-like_BSH"/>
</dbReference>
<evidence type="ECO:0000256" key="5">
    <source>
        <dbReference type="ARBA" id="ARBA00022989"/>
    </source>
</evidence>
<keyword evidence="3" id="KW-0813">Transport</keyword>
<evidence type="ECO:0000256" key="1">
    <source>
        <dbReference type="ARBA" id="ARBA00004167"/>
    </source>
</evidence>
<dbReference type="PANTHER" id="PTHR30386:SF26">
    <property type="entry name" value="TRANSPORT PROTEIN COMB"/>
    <property type="match status" value="1"/>
</dbReference>
<protein>
    <submittedName>
        <fullName evidence="10">Type I secretion system membrane fusion protein PrsE</fullName>
    </submittedName>
</protein>
<evidence type="ECO:0000256" key="4">
    <source>
        <dbReference type="ARBA" id="ARBA00022692"/>
    </source>
</evidence>
<evidence type="ECO:0000313" key="10">
    <source>
        <dbReference type="EMBL" id="UGS39368.1"/>
    </source>
</evidence>
<keyword evidence="11" id="KW-1185">Reference proteome</keyword>
<evidence type="ECO:0000256" key="2">
    <source>
        <dbReference type="ARBA" id="ARBA00009477"/>
    </source>
</evidence>
<dbReference type="Pfam" id="PF26002">
    <property type="entry name" value="Beta-barrel_AprE"/>
    <property type="match status" value="1"/>
</dbReference>
<evidence type="ECO:0000313" key="11">
    <source>
        <dbReference type="Proteomes" id="UP001199659"/>
    </source>
</evidence>
<accession>A0ABY3RZU9</accession>
<dbReference type="Gene3D" id="2.40.50.100">
    <property type="match status" value="1"/>
</dbReference>
<dbReference type="EMBL" id="CP087880">
    <property type="protein sequence ID" value="UGS39368.1"/>
    <property type="molecule type" value="Genomic_DNA"/>
</dbReference>
<dbReference type="PANTHER" id="PTHR30386">
    <property type="entry name" value="MEMBRANE FUSION SUBUNIT OF EMRAB-TOLC MULTIDRUG EFFLUX PUMP"/>
    <property type="match status" value="1"/>
</dbReference>
<dbReference type="PRINTS" id="PR01490">
    <property type="entry name" value="RTXTOXIND"/>
</dbReference>
<keyword evidence="5 7" id="KW-1133">Transmembrane helix</keyword>
<feature type="transmembrane region" description="Helical" evidence="7">
    <location>
        <begin position="27"/>
        <end position="44"/>
    </location>
</feature>
<evidence type="ECO:0000259" key="8">
    <source>
        <dbReference type="Pfam" id="PF25917"/>
    </source>
</evidence>
<dbReference type="PROSITE" id="PS00543">
    <property type="entry name" value="HLYD_FAMILY"/>
    <property type="match status" value="1"/>
</dbReference>
<dbReference type="Pfam" id="PF25917">
    <property type="entry name" value="BSH_RND"/>
    <property type="match status" value="1"/>
</dbReference>
<evidence type="ECO:0000256" key="6">
    <source>
        <dbReference type="ARBA" id="ARBA00023136"/>
    </source>
</evidence>
<name>A0ABY3RZU9_9ENTR</name>
<dbReference type="Gene3D" id="2.40.30.170">
    <property type="match status" value="1"/>
</dbReference>
<sequence length="396" mass="44274">MKTNQHDVVMDDPDISREREFSGASRIIIISTVLFVLLGIWAWFGTLDEVSTGTGKVVPSSREQVLQSLDGGILAELMVREGDKVQAGQIVARMDPTRSESNVGESSARYRASLASSVRLYAEVNDQPLVFPDSLKAWPDLLASETRLYRSRRAQLADSEAEIKDAMVSVNKELAITQRLEKSGAASHVEVLRLQRQRSDLSLKLTDLRSQYYVQAREALSKANAEVDMLLAIIKGREDSVTRLTIRSPVRGIVKNIQVTTLNGVIPPNGDLMEIVPVDDRLLIEARLSPRDIAFIHPGQRALVKITAYDYAIYGGLEGEVETISPDTIQDKAKPEVFYYRVFIRTHQDYLVNKVGHHFSIVPGMIATVDIKTGEKTIVDYLIKPFNRAKEALRER</sequence>
<comment type="similarity">
    <text evidence="2">Belongs to the membrane fusion protein (MFP) (TC 8.A.1) family.</text>
</comment>
<dbReference type="Proteomes" id="UP001199659">
    <property type="component" value="Chromosome"/>
</dbReference>
<dbReference type="InterPro" id="IPR058982">
    <property type="entry name" value="Beta-barrel_AprE"/>
</dbReference>
<evidence type="ECO:0000256" key="7">
    <source>
        <dbReference type="SAM" id="Phobius"/>
    </source>
</evidence>
<keyword evidence="6 7" id="KW-0472">Membrane</keyword>
<feature type="domain" description="AprE-like beta-barrel" evidence="9">
    <location>
        <begin position="282"/>
        <end position="374"/>
    </location>
</feature>
<dbReference type="InterPro" id="IPR006144">
    <property type="entry name" value="Secretion_HlyD_CS"/>
</dbReference>
<organism evidence="10 11">
    <name type="scientific">Pseudocitrobacter corydidari</name>
    <dbReference type="NCBI Taxonomy" id="2891570"/>
    <lineage>
        <taxon>Bacteria</taxon>
        <taxon>Pseudomonadati</taxon>
        <taxon>Pseudomonadota</taxon>
        <taxon>Gammaproteobacteria</taxon>
        <taxon>Enterobacterales</taxon>
        <taxon>Enterobacteriaceae</taxon>
        <taxon>Pseudocitrobacter</taxon>
    </lineage>
</organism>
<proteinExistence type="inferred from homology"/>
<comment type="subcellular location">
    <subcellularLocation>
        <location evidence="1">Membrane</location>
        <topology evidence="1">Single-pass membrane protein</topology>
    </subcellularLocation>
</comment>
<dbReference type="InterPro" id="IPR050739">
    <property type="entry name" value="MFP"/>
</dbReference>
<feature type="domain" description="Multidrug resistance protein MdtA-like barrel-sandwich hybrid" evidence="8">
    <location>
        <begin position="71"/>
        <end position="263"/>
    </location>
</feature>
<keyword evidence="4 7" id="KW-0812">Transmembrane</keyword>
<reference evidence="10 11" key="1">
    <citation type="journal article" date="2022" name="Int. J. Syst. Evol. Microbiol.">
        <title>Pseudocitrobacter corydidari sp. nov., isolated from the Asian emerald cockroach Corydidarum magnifica.</title>
        <authorList>
            <person name="Guzman J."/>
            <person name="Poehlein A."/>
            <person name="Glaeser S.P."/>
            <person name="Schwengers O."/>
            <person name="Blom J."/>
            <person name="Hollensteiner J."/>
            <person name="Kampfer P."/>
            <person name="Vilcinskas A."/>
        </authorList>
    </citation>
    <scope>NUCLEOTIDE SEQUENCE [LARGE SCALE GENOMIC DNA]</scope>
    <source>
        <strain evidence="10">G163CM</strain>
    </source>
</reference>